<protein>
    <submittedName>
        <fullName evidence="1">Uncharacterized protein</fullName>
    </submittedName>
</protein>
<evidence type="ECO:0000313" key="1">
    <source>
        <dbReference type="EMBL" id="OJI98677.1"/>
    </source>
</evidence>
<keyword evidence="2" id="KW-1185">Reference proteome</keyword>
<dbReference type="EMBL" id="KV878126">
    <property type="protein sequence ID" value="OJI98677.1"/>
    <property type="molecule type" value="Genomic_DNA"/>
</dbReference>
<organism evidence="1 2">
    <name type="scientific">Aspergillus versicolor CBS 583.65</name>
    <dbReference type="NCBI Taxonomy" id="1036611"/>
    <lineage>
        <taxon>Eukaryota</taxon>
        <taxon>Fungi</taxon>
        <taxon>Dikarya</taxon>
        <taxon>Ascomycota</taxon>
        <taxon>Pezizomycotina</taxon>
        <taxon>Eurotiomycetes</taxon>
        <taxon>Eurotiomycetidae</taxon>
        <taxon>Eurotiales</taxon>
        <taxon>Aspergillaceae</taxon>
        <taxon>Aspergillus</taxon>
        <taxon>Aspergillus subgen. Nidulantes</taxon>
    </lineage>
</organism>
<dbReference type="Proteomes" id="UP000184073">
    <property type="component" value="Unassembled WGS sequence"/>
</dbReference>
<dbReference type="AlphaFoldDB" id="A0A1L9PAW6"/>
<sequence length="355" mass="40523">MPKRTYKDVRAAAAGFARILDKSGVPNIHFGMNTVGIIGNDCGTKDIDIVVEKGKLKTAIQAITDADYIKCTDQGCPELGEDRHPHFDWLPENTWEEVKAKYDAVSEGYTLHRFHPIAAAHFHIPRGYIVSLYRKSHLLWWLREIPAGAMAPDDPDIVHSTDSARLPQPGLVPWPGPIDEALSVYSLGQGYGPWSERYPVKVLSPRAHVEAVILLLCRDFHVERRIDFKWFCMLCNLGERKIGTQCGARYKLKDEFQPFWDQFRGHVQVADDANIFAPLFNLRDQLIAEGRLPDLPRGNPETGILYRFELTNGYWDRGDKRRGWVFYKLRLPSEPRLSKPLARPCFEVSLPLLFS</sequence>
<dbReference type="VEuPathDB" id="FungiDB:ASPVEDRAFT_80316"/>
<gene>
    <name evidence="1" type="ORF">ASPVEDRAFT_80316</name>
</gene>
<dbReference type="RefSeq" id="XP_040664440.1">
    <property type="nucleotide sequence ID" value="XM_040816846.1"/>
</dbReference>
<dbReference type="OrthoDB" id="4499271at2759"/>
<proteinExistence type="predicted"/>
<name>A0A1L9PAW6_ASPVE</name>
<evidence type="ECO:0000313" key="2">
    <source>
        <dbReference type="Proteomes" id="UP000184073"/>
    </source>
</evidence>
<reference evidence="2" key="1">
    <citation type="journal article" date="2017" name="Genome Biol.">
        <title>Comparative genomics reveals high biological diversity and specific adaptations in the industrially and medically important fungal genus Aspergillus.</title>
        <authorList>
            <person name="de Vries R.P."/>
            <person name="Riley R."/>
            <person name="Wiebenga A."/>
            <person name="Aguilar-Osorio G."/>
            <person name="Amillis S."/>
            <person name="Uchima C.A."/>
            <person name="Anderluh G."/>
            <person name="Asadollahi M."/>
            <person name="Askin M."/>
            <person name="Barry K."/>
            <person name="Battaglia E."/>
            <person name="Bayram O."/>
            <person name="Benocci T."/>
            <person name="Braus-Stromeyer S.A."/>
            <person name="Caldana C."/>
            <person name="Canovas D."/>
            <person name="Cerqueira G.C."/>
            <person name="Chen F."/>
            <person name="Chen W."/>
            <person name="Choi C."/>
            <person name="Clum A."/>
            <person name="Dos Santos R.A."/>
            <person name="Damasio A.R."/>
            <person name="Diallinas G."/>
            <person name="Emri T."/>
            <person name="Fekete E."/>
            <person name="Flipphi M."/>
            <person name="Freyberg S."/>
            <person name="Gallo A."/>
            <person name="Gournas C."/>
            <person name="Habgood R."/>
            <person name="Hainaut M."/>
            <person name="Harispe M.L."/>
            <person name="Henrissat B."/>
            <person name="Hilden K.S."/>
            <person name="Hope R."/>
            <person name="Hossain A."/>
            <person name="Karabika E."/>
            <person name="Karaffa L."/>
            <person name="Karanyi Z."/>
            <person name="Krasevec N."/>
            <person name="Kuo A."/>
            <person name="Kusch H."/>
            <person name="LaButti K."/>
            <person name="Lagendijk E.L."/>
            <person name="Lapidus A."/>
            <person name="Levasseur A."/>
            <person name="Lindquist E."/>
            <person name="Lipzen A."/>
            <person name="Logrieco A.F."/>
            <person name="MacCabe A."/>
            <person name="Maekelae M.R."/>
            <person name="Malavazi I."/>
            <person name="Melin P."/>
            <person name="Meyer V."/>
            <person name="Mielnichuk N."/>
            <person name="Miskei M."/>
            <person name="Molnar A.P."/>
            <person name="Mule G."/>
            <person name="Ngan C.Y."/>
            <person name="Orejas M."/>
            <person name="Orosz E."/>
            <person name="Ouedraogo J.P."/>
            <person name="Overkamp K.M."/>
            <person name="Park H.-S."/>
            <person name="Perrone G."/>
            <person name="Piumi F."/>
            <person name="Punt P.J."/>
            <person name="Ram A.F."/>
            <person name="Ramon A."/>
            <person name="Rauscher S."/>
            <person name="Record E."/>
            <person name="Riano-Pachon D.M."/>
            <person name="Robert V."/>
            <person name="Roehrig J."/>
            <person name="Ruller R."/>
            <person name="Salamov A."/>
            <person name="Salih N.S."/>
            <person name="Samson R.A."/>
            <person name="Sandor E."/>
            <person name="Sanguinetti M."/>
            <person name="Schuetze T."/>
            <person name="Sepcic K."/>
            <person name="Shelest E."/>
            <person name="Sherlock G."/>
            <person name="Sophianopoulou V."/>
            <person name="Squina F.M."/>
            <person name="Sun H."/>
            <person name="Susca A."/>
            <person name="Todd R.B."/>
            <person name="Tsang A."/>
            <person name="Unkles S.E."/>
            <person name="van de Wiele N."/>
            <person name="van Rossen-Uffink D."/>
            <person name="Oliveira J.V."/>
            <person name="Vesth T.C."/>
            <person name="Visser J."/>
            <person name="Yu J.-H."/>
            <person name="Zhou M."/>
            <person name="Andersen M.R."/>
            <person name="Archer D.B."/>
            <person name="Baker S.E."/>
            <person name="Benoit I."/>
            <person name="Brakhage A.A."/>
            <person name="Braus G.H."/>
            <person name="Fischer R."/>
            <person name="Frisvad J.C."/>
            <person name="Goldman G.H."/>
            <person name="Houbraken J."/>
            <person name="Oakley B."/>
            <person name="Pocsi I."/>
            <person name="Scazzocchio C."/>
            <person name="Seiboth B."/>
            <person name="vanKuyk P.A."/>
            <person name="Wortman J."/>
            <person name="Dyer P.S."/>
            <person name="Grigoriev I.V."/>
        </authorList>
    </citation>
    <scope>NUCLEOTIDE SEQUENCE [LARGE SCALE GENOMIC DNA]</scope>
    <source>
        <strain evidence="2">CBS 583.65</strain>
    </source>
</reference>
<accession>A0A1L9PAW6</accession>
<dbReference type="GeneID" id="63732357"/>